<proteinExistence type="predicted"/>
<evidence type="ECO:0000256" key="2">
    <source>
        <dbReference type="SAM" id="SignalP"/>
    </source>
</evidence>
<evidence type="ECO:0008006" key="4">
    <source>
        <dbReference type="Google" id="ProtNLM"/>
    </source>
</evidence>
<organism evidence="3">
    <name type="scientific">Ixodes ricinus</name>
    <name type="common">Common tick</name>
    <name type="synonym">Acarus ricinus</name>
    <dbReference type="NCBI Taxonomy" id="34613"/>
    <lineage>
        <taxon>Eukaryota</taxon>
        <taxon>Metazoa</taxon>
        <taxon>Ecdysozoa</taxon>
        <taxon>Arthropoda</taxon>
        <taxon>Chelicerata</taxon>
        <taxon>Arachnida</taxon>
        <taxon>Acari</taxon>
        <taxon>Parasitiformes</taxon>
        <taxon>Ixodida</taxon>
        <taxon>Ixodoidea</taxon>
        <taxon>Ixodidae</taxon>
        <taxon>Ixodinae</taxon>
        <taxon>Ixodes</taxon>
    </lineage>
</organism>
<keyword evidence="1" id="KW-0472">Membrane</keyword>
<feature type="signal peptide" evidence="2">
    <location>
        <begin position="1"/>
        <end position="17"/>
    </location>
</feature>
<feature type="transmembrane region" description="Helical" evidence="1">
    <location>
        <begin position="33"/>
        <end position="52"/>
    </location>
</feature>
<keyword evidence="2" id="KW-0732">Signal</keyword>
<name>A0A147BK07_IXORI</name>
<keyword evidence="1" id="KW-0812">Transmembrane</keyword>
<feature type="non-terminal residue" evidence="3">
    <location>
        <position position="78"/>
    </location>
</feature>
<protein>
    <recommendedName>
        <fullName evidence="4">Secreted protein</fullName>
    </recommendedName>
</protein>
<feature type="chain" id="PRO_5007542503" description="Secreted protein" evidence="2">
    <location>
        <begin position="18"/>
        <end position="78"/>
    </location>
</feature>
<sequence>MMTVLVFLLTFYTAAHSSFCSYFFFKFSHCIMSYPAIHVVVYFYLTISQIFFHFRDRHTFVKQLLIVEVLLLHILLVV</sequence>
<reference evidence="3" key="1">
    <citation type="journal article" date="2018" name="PLoS Negl. Trop. Dis.">
        <title>Sialome diversity of ticks revealed by RNAseq of single tick salivary glands.</title>
        <authorList>
            <person name="Perner J."/>
            <person name="Kropackova S."/>
            <person name="Kopacek P."/>
            <person name="Ribeiro J.M."/>
        </authorList>
    </citation>
    <scope>NUCLEOTIDE SEQUENCE</scope>
    <source>
        <strain evidence="3">Siblings of single egg batch collected in Ceske Budejovice</strain>
        <tissue evidence="3">Salivary glands</tissue>
    </source>
</reference>
<accession>A0A147BK07</accession>
<dbReference type="AlphaFoldDB" id="A0A147BK07"/>
<keyword evidence="1" id="KW-1133">Transmembrane helix</keyword>
<evidence type="ECO:0000256" key="1">
    <source>
        <dbReference type="SAM" id="Phobius"/>
    </source>
</evidence>
<evidence type="ECO:0000313" key="3">
    <source>
        <dbReference type="EMBL" id="JAR91096.1"/>
    </source>
</evidence>
<dbReference type="EMBL" id="GEGO01004308">
    <property type="protein sequence ID" value="JAR91096.1"/>
    <property type="molecule type" value="Transcribed_RNA"/>
</dbReference>